<feature type="transmembrane region" description="Helical" evidence="7">
    <location>
        <begin position="60"/>
        <end position="84"/>
    </location>
</feature>
<comment type="similarity">
    <text evidence="2 7">Belongs to the DedA family.</text>
</comment>
<name>A0ABT6YES3_9BACT</name>
<dbReference type="Pfam" id="PF09335">
    <property type="entry name" value="VTT_dom"/>
    <property type="match status" value="1"/>
</dbReference>
<evidence type="ECO:0000256" key="3">
    <source>
        <dbReference type="ARBA" id="ARBA00022475"/>
    </source>
</evidence>
<keyword evidence="6 7" id="KW-0472">Membrane</keyword>
<feature type="transmembrane region" description="Helical" evidence="7">
    <location>
        <begin position="176"/>
        <end position="200"/>
    </location>
</feature>
<keyword evidence="4 7" id="KW-0812">Transmembrane</keyword>
<evidence type="ECO:0000256" key="5">
    <source>
        <dbReference type="ARBA" id="ARBA00022989"/>
    </source>
</evidence>
<sequence length="206" mass="23624">MDITQIIKYLSDSKEIINAGLFAITFVVYAENGLFFAFFLPGDYLLFLTGIFVGSKLLLYPITTVILYLFLAAVIGSLTGFLFGRYFGTTLENRPDTWYFKRKHLDATQDFFEKYGSQALIISRFLPYIRTFAPILAGISKMNYPKYLFLNIVGGAVWVVSLVGGGYWFGIKFPWIINYVHYVILFFLVITTFTVVKGYFNIRNKS</sequence>
<evidence type="ECO:0000256" key="1">
    <source>
        <dbReference type="ARBA" id="ARBA00004651"/>
    </source>
</evidence>
<protein>
    <submittedName>
        <fullName evidence="9">DedA family protein</fullName>
    </submittedName>
</protein>
<keyword evidence="3 7" id="KW-1003">Cell membrane</keyword>
<dbReference type="InterPro" id="IPR032818">
    <property type="entry name" value="DedA-like"/>
</dbReference>
<evidence type="ECO:0000259" key="8">
    <source>
        <dbReference type="Pfam" id="PF09335"/>
    </source>
</evidence>
<evidence type="ECO:0000256" key="2">
    <source>
        <dbReference type="ARBA" id="ARBA00010792"/>
    </source>
</evidence>
<dbReference type="EMBL" id="JASHIF010000025">
    <property type="protein sequence ID" value="MDI9862015.1"/>
    <property type="molecule type" value="Genomic_DNA"/>
</dbReference>
<organism evidence="9 10">
    <name type="scientific">Flectobacillus roseus</name>
    <dbReference type="NCBI Taxonomy" id="502259"/>
    <lineage>
        <taxon>Bacteria</taxon>
        <taxon>Pseudomonadati</taxon>
        <taxon>Bacteroidota</taxon>
        <taxon>Cytophagia</taxon>
        <taxon>Cytophagales</taxon>
        <taxon>Flectobacillaceae</taxon>
        <taxon>Flectobacillus</taxon>
    </lineage>
</organism>
<feature type="domain" description="VTT" evidence="8">
    <location>
        <begin position="40"/>
        <end position="167"/>
    </location>
</feature>
<evidence type="ECO:0000256" key="4">
    <source>
        <dbReference type="ARBA" id="ARBA00022692"/>
    </source>
</evidence>
<comment type="subcellular location">
    <subcellularLocation>
        <location evidence="1 7">Cell membrane</location>
        <topology evidence="1 7">Multi-pass membrane protein</topology>
    </subcellularLocation>
</comment>
<feature type="transmembrane region" description="Helical" evidence="7">
    <location>
        <begin position="148"/>
        <end position="170"/>
    </location>
</feature>
<dbReference type="PANTHER" id="PTHR30353">
    <property type="entry name" value="INNER MEMBRANE PROTEIN DEDA-RELATED"/>
    <property type="match status" value="1"/>
</dbReference>
<dbReference type="PANTHER" id="PTHR30353:SF0">
    <property type="entry name" value="TRANSMEMBRANE PROTEIN"/>
    <property type="match status" value="1"/>
</dbReference>
<dbReference type="InterPro" id="IPR032816">
    <property type="entry name" value="VTT_dom"/>
</dbReference>
<proteinExistence type="inferred from homology"/>
<evidence type="ECO:0000256" key="7">
    <source>
        <dbReference type="RuleBase" id="RU367016"/>
    </source>
</evidence>
<gene>
    <name evidence="9" type="ORF">QM524_22520</name>
</gene>
<accession>A0ABT6YES3</accession>
<dbReference type="RefSeq" id="WP_283346347.1">
    <property type="nucleotide sequence ID" value="NZ_JASHIF010000025.1"/>
</dbReference>
<evidence type="ECO:0000256" key="6">
    <source>
        <dbReference type="ARBA" id="ARBA00023136"/>
    </source>
</evidence>
<keyword evidence="10" id="KW-1185">Reference proteome</keyword>
<evidence type="ECO:0000313" key="9">
    <source>
        <dbReference type="EMBL" id="MDI9862015.1"/>
    </source>
</evidence>
<feature type="transmembrane region" description="Helical" evidence="7">
    <location>
        <begin position="21"/>
        <end position="40"/>
    </location>
</feature>
<reference evidence="9 10" key="1">
    <citation type="submission" date="2023-05" db="EMBL/GenBank/DDBJ databases">
        <title>Novel species of genus Flectobacillus isolated from stream in China.</title>
        <authorList>
            <person name="Lu H."/>
        </authorList>
    </citation>
    <scope>NUCLEOTIDE SEQUENCE [LARGE SCALE GENOMIC DNA]</scope>
    <source>
        <strain evidence="9 10">KCTC 42575</strain>
    </source>
</reference>
<evidence type="ECO:0000313" key="10">
    <source>
        <dbReference type="Proteomes" id="UP001236507"/>
    </source>
</evidence>
<comment type="caution">
    <text evidence="9">The sequence shown here is derived from an EMBL/GenBank/DDBJ whole genome shotgun (WGS) entry which is preliminary data.</text>
</comment>
<dbReference type="Proteomes" id="UP001236507">
    <property type="component" value="Unassembled WGS sequence"/>
</dbReference>
<keyword evidence="5 7" id="KW-1133">Transmembrane helix</keyword>